<feature type="region of interest" description="Disordered" evidence="10">
    <location>
        <begin position="1223"/>
        <end position="1255"/>
    </location>
</feature>
<evidence type="ECO:0000256" key="7">
    <source>
        <dbReference type="ARBA" id="ARBA00023004"/>
    </source>
</evidence>
<keyword evidence="7 9" id="KW-0408">Iron</keyword>
<sequence>MVVNPEVQAKAQAEIDSILGYASRLPTMVDEVHMPYVRVLIQEVLRWHPVTPTGMMAGLCAQGSFKRLTYERIGGTPHAELISLSNWHHSSPSFITRVANTWAMSRDENVYKDPEAFDPERFLNQETPHVPAFGWGRRKCPGMHFAEISLFVTIASLLATFRFSRKKDRHGNEIIPRIEGAVNSLTVLGYSLRGPQKPRSAPGCLGFRDLLVCIQPDRECSTGTPEHPTSTSEGNAVFLIRRLQRVEDSHVALDREQRRHSIPPPCNAARSVKKWPLPPGAFDPGGHSLGWLADTPRRPLEVVGSPTRTSKPEHRSSQPNQRIPLMIRREKTTGSFVRPAENHTHIIRHACKDTHTRLPSETSVGGGSSTKCADESWGTETRAELAGGWPILTLAEQAEKTMRDKYPVGIMGCERGCSNAIHWALHEPTPKSGLVRLRKLRSSAPNGFEFFAIIVGEGKAMTCDEAVYQGSGVMFPQFTIIDRIQVFGVLNCNVNVDVNTHVQIEGYPELVDRGVLFPGIGVDYTRLPDFPNKGMFVIIRAVYANVDHVLPQITAFLCTKSYLPIELSGYQVTRLVGPAPLLYKFYDIDNSNLSESFYRHIQEHHPEPVSRNLRLPECLVALVRHYWLRVFGRKLRHPPAPRSLPFIGNILSIPSGLDYLGYFELGKRLGTESTNVGDIIYMDMMGKPAIVLNTAQAASDLFEKRSAIYSDRRSASMVKSASLCVQGHLALSIATSRRLILLPVRLDWPGFIPSLSYSDQWRRQRRRMNNWLNMRAVRQFDGIQQEAVRRLLGCLLEIPESPAPFKLHPLFLLSAMAYATFKLAYGYRLKGDQDPFFLDAIEATDNVFCAMMKSNFFVNAFPILEYVPGWLPGAGWKKTARKWREQKNHAVAAPYEWTKRQVASGDFEPSVLSALLQDDPAGLGISTEEREQELKELAYILFAGEYYITSGPKLYQARYDLSSTLCISSRNGYATALVNFVAAMVIKPEVQAKAQAEVDSVLGNVVRLPTIADRSQMPYVGNLIQEVMRWHPVAPTGGDPHVCFQDDVYQGYDIQKGTMIPRRFQSRQVLGSKRPGCAGIWMGKTVGNMVSPSPLCTHNLDVNKYMPGAAFPTYNFSRKKDKNGKEIIPIVEGAVNSLTVPSTLRSAQGPKNIEPLSLRTSPKNREIFLVTMPLEKLRGAAGENQELAPELRRESRDPLFFDTIYYTDPSTWSDTVAESERSYVHSRERQQGQRKIRRQKKGGTRRAGEITRQKGGLTESGLWEHDRLRYRMRAGGVGKVQAQRA</sequence>
<dbReference type="InterPro" id="IPR050364">
    <property type="entry name" value="Cytochrome_P450_fung"/>
</dbReference>
<evidence type="ECO:0000256" key="3">
    <source>
        <dbReference type="ARBA" id="ARBA00010617"/>
    </source>
</evidence>
<dbReference type="GO" id="GO:0005506">
    <property type="term" value="F:iron ion binding"/>
    <property type="evidence" value="ECO:0007669"/>
    <property type="project" value="InterPro"/>
</dbReference>
<comment type="similarity">
    <text evidence="3">Belongs to the cytochrome P450 family.</text>
</comment>
<dbReference type="PRINTS" id="PR00463">
    <property type="entry name" value="EP450I"/>
</dbReference>
<dbReference type="GO" id="GO:0004497">
    <property type="term" value="F:monooxygenase activity"/>
    <property type="evidence" value="ECO:0007669"/>
    <property type="project" value="UniProtKB-KW"/>
</dbReference>
<reference evidence="11 12" key="1">
    <citation type="journal article" date="2013" name="Nat. Commun.">
        <title>The evolution and pathogenic mechanisms of the rice sheath blight pathogen.</title>
        <authorList>
            <person name="Zheng A."/>
            <person name="Lin R."/>
            <person name="Xu L."/>
            <person name="Qin P."/>
            <person name="Tang C."/>
            <person name="Ai P."/>
            <person name="Zhang D."/>
            <person name="Liu Y."/>
            <person name="Sun Z."/>
            <person name="Feng H."/>
            <person name="Wang Y."/>
            <person name="Chen Y."/>
            <person name="Liang X."/>
            <person name="Fu R."/>
            <person name="Li Q."/>
            <person name="Zhang J."/>
            <person name="Yu X."/>
            <person name="Xie Z."/>
            <person name="Ding L."/>
            <person name="Guan P."/>
            <person name="Tang J."/>
            <person name="Liang Y."/>
            <person name="Wang S."/>
            <person name="Deng Q."/>
            <person name="Li S."/>
            <person name="Zhu J."/>
            <person name="Wang L."/>
            <person name="Liu H."/>
            <person name="Li P."/>
        </authorList>
    </citation>
    <scope>NUCLEOTIDE SEQUENCE [LARGE SCALE GENOMIC DNA]</scope>
    <source>
        <strain evidence="12">AG-1 IA</strain>
    </source>
</reference>
<proteinExistence type="inferred from homology"/>
<comment type="caution">
    <text evidence="11">The sequence shown here is derived from an EMBL/GenBank/DDBJ whole genome shotgun (WGS) entry which is preliminary data.</text>
</comment>
<keyword evidence="8" id="KW-0503">Monooxygenase</keyword>
<feature type="compositionally biased region" description="Basic residues" evidence="10">
    <location>
        <begin position="1232"/>
        <end position="1244"/>
    </location>
</feature>
<evidence type="ECO:0000256" key="9">
    <source>
        <dbReference type="PIRSR" id="PIRSR602401-1"/>
    </source>
</evidence>
<accession>L8WE40</accession>
<dbReference type="OrthoDB" id="1470350at2759"/>
<comment type="pathway">
    <text evidence="2">Secondary metabolite biosynthesis.</text>
</comment>
<protein>
    <submittedName>
        <fullName evidence="11">Cytochrome P450 domain-containing protein</fullName>
    </submittedName>
</protein>
<dbReference type="SUPFAM" id="SSF48264">
    <property type="entry name" value="Cytochrome P450"/>
    <property type="match status" value="3"/>
</dbReference>
<dbReference type="Proteomes" id="UP000011668">
    <property type="component" value="Unassembled WGS sequence"/>
</dbReference>
<evidence type="ECO:0000256" key="2">
    <source>
        <dbReference type="ARBA" id="ARBA00005179"/>
    </source>
</evidence>
<evidence type="ECO:0000256" key="1">
    <source>
        <dbReference type="ARBA" id="ARBA00001971"/>
    </source>
</evidence>
<gene>
    <name evidence="11" type="ORF">AG1IA_09527</name>
</gene>
<evidence type="ECO:0000313" key="11">
    <source>
        <dbReference type="EMBL" id="ELU36446.1"/>
    </source>
</evidence>
<evidence type="ECO:0000256" key="8">
    <source>
        <dbReference type="ARBA" id="ARBA00023033"/>
    </source>
</evidence>
<evidence type="ECO:0000256" key="10">
    <source>
        <dbReference type="SAM" id="MobiDB-lite"/>
    </source>
</evidence>
<dbReference type="InterPro" id="IPR001128">
    <property type="entry name" value="Cyt_P450"/>
</dbReference>
<keyword evidence="12" id="KW-1185">Reference proteome</keyword>
<keyword evidence="6" id="KW-0560">Oxidoreductase</keyword>
<feature type="binding site" description="axial binding residue" evidence="9">
    <location>
        <position position="140"/>
    </location>
    <ligand>
        <name>heme</name>
        <dbReference type="ChEBI" id="CHEBI:30413"/>
    </ligand>
    <ligandPart>
        <name>Fe</name>
        <dbReference type="ChEBI" id="CHEBI:18248"/>
    </ligandPart>
</feature>
<organism evidence="11 12">
    <name type="scientific">Thanatephorus cucumeris (strain AG1-IA)</name>
    <name type="common">Rice sheath blight fungus</name>
    <name type="synonym">Rhizoctonia solani</name>
    <dbReference type="NCBI Taxonomy" id="983506"/>
    <lineage>
        <taxon>Eukaryota</taxon>
        <taxon>Fungi</taxon>
        <taxon>Dikarya</taxon>
        <taxon>Basidiomycota</taxon>
        <taxon>Agaricomycotina</taxon>
        <taxon>Agaricomycetes</taxon>
        <taxon>Cantharellales</taxon>
        <taxon>Ceratobasidiaceae</taxon>
        <taxon>Rhizoctonia</taxon>
        <taxon>Rhizoctonia solani AG-1</taxon>
    </lineage>
</organism>
<dbReference type="HOGENOM" id="CLU_262743_0_0_1"/>
<dbReference type="InterPro" id="IPR002401">
    <property type="entry name" value="Cyt_P450_E_grp-I"/>
</dbReference>
<dbReference type="Gene3D" id="1.10.630.10">
    <property type="entry name" value="Cytochrome P450"/>
    <property type="match status" value="2"/>
</dbReference>
<dbReference type="Pfam" id="PF00067">
    <property type="entry name" value="p450"/>
    <property type="match status" value="3"/>
</dbReference>
<evidence type="ECO:0000256" key="6">
    <source>
        <dbReference type="ARBA" id="ARBA00023002"/>
    </source>
</evidence>
<dbReference type="InterPro" id="IPR017972">
    <property type="entry name" value="Cyt_P450_CS"/>
</dbReference>
<dbReference type="PROSITE" id="PS00086">
    <property type="entry name" value="CYTOCHROME_P450"/>
    <property type="match status" value="1"/>
</dbReference>
<evidence type="ECO:0000256" key="5">
    <source>
        <dbReference type="ARBA" id="ARBA00022723"/>
    </source>
</evidence>
<evidence type="ECO:0000313" key="12">
    <source>
        <dbReference type="Proteomes" id="UP000011668"/>
    </source>
</evidence>
<dbReference type="STRING" id="983506.L8WE40"/>
<dbReference type="PANTHER" id="PTHR46300:SF7">
    <property type="entry name" value="P450, PUTATIVE (EUROFUNG)-RELATED"/>
    <property type="match status" value="1"/>
</dbReference>
<dbReference type="PANTHER" id="PTHR46300">
    <property type="entry name" value="P450, PUTATIVE (EUROFUNG)-RELATED-RELATED"/>
    <property type="match status" value="1"/>
</dbReference>
<comment type="cofactor">
    <cofactor evidence="1 9">
        <name>heme</name>
        <dbReference type="ChEBI" id="CHEBI:30413"/>
    </cofactor>
</comment>
<dbReference type="GO" id="GO:0016705">
    <property type="term" value="F:oxidoreductase activity, acting on paired donors, with incorporation or reduction of molecular oxygen"/>
    <property type="evidence" value="ECO:0007669"/>
    <property type="project" value="InterPro"/>
</dbReference>
<evidence type="ECO:0000256" key="4">
    <source>
        <dbReference type="ARBA" id="ARBA00022617"/>
    </source>
</evidence>
<keyword evidence="5 9" id="KW-0479">Metal-binding</keyword>
<dbReference type="InterPro" id="IPR036396">
    <property type="entry name" value="Cyt_P450_sf"/>
</dbReference>
<dbReference type="PRINTS" id="PR00385">
    <property type="entry name" value="P450"/>
</dbReference>
<dbReference type="GO" id="GO:0020037">
    <property type="term" value="F:heme binding"/>
    <property type="evidence" value="ECO:0007669"/>
    <property type="project" value="InterPro"/>
</dbReference>
<keyword evidence="4 9" id="KW-0349">Heme</keyword>
<dbReference type="EMBL" id="AFRT01003391">
    <property type="protein sequence ID" value="ELU36446.1"/>
    <property type="molecule type" value="Genomic_DNA"/>
</dbReference>
<name>L8WE40_THACA</name>